<comment type="similarity">
    <text evidence="1">Belongs to the AB hydrolase superfamily. AB hydrolase 2 family.</text>
</comment>
<name>A0ABR1GM78_9HYPO</name>
<dbReference type="InterPro" id="IPR003140">
    <property type="entry name" value="PLipase/COase/thioEstase"/>
</dbReference>
<dbReference type="InterPro" id="IPR050565">
    <property type="entry name" value="LYPA1-2/EST-like"/>
</dbReference>
<gene>
    <name evidence="3" type="ORF">QQX98_011313</name>
</gene>
<accession>A0ABR1GM78</accession>
<organism evidence="3 4">
    <name type="scientific">Neonectria punicea</name>
    <dbReference type="NCBI Taxonomy" id="979145"/>
    <lineage>
        <taxon>Eukaryota</taxon>
        <taxon>Fungi</taxon>
        <taxon>Dikarya</taxon>
        <taxon>Ascomycota</taxon>
        <taxon>Pezizomycotina</taxon>
        <taxon>Sordariomycetes</taxon>
        <taxon>Hypocreomycetidae</taxon>
        <taxon>Hypocreales</taxon>
        <taxon>Nectriaceae</taxon>
        <taxon>Neonectria</taxon>
    </lineage>
</organism>
<dbReference type="PANTHER" id="PTHR10655">
    <property type="entry name" value="LYSOPHOSPHOLIPASE-RELATED"/>
    <property type="match status" value="1"/>
</dbReference>
<dbReference type="Pfam" id="PF02230">
    <property type="entry name" value="Abhydrolase_2"/>
    <property type="match status" value="1"/>
</dbReference>
<evidence type="ECO:0000259" key="2">
    <source>
        <dbReference type="Pfam" id="PF02230"/>
    </source>
</evidence>
<dbReference type="InterPro" id="IPR029058">
    <property type="entry name" value="AB_hydrolase_fold"/>
</dbReference>
<dbReference type="EMBL" id="JAZAVJ010000273">
    <property type="protein sequence ID" value="KAK7402915.1"/>
    <property type="molecule type" value="Genomic_DNA"/>
</dbReference>
<dbReference type="Gene3D" id="3.40.50.1820">
    <property type="entry name" value="alpha/beta hydrolase"/>
    <property type="match status" value="1"/>
</dbReference>
<keyword evidence="4" id="KW-1185">Reference proteome</keyword>
<comment type="caution">
    <text evidence="3">The sequence shown here is derived from an EMBL/GenBank/DDBJ whole genome shotgun (WGS) entry which is preliminary data.</text>
</comment>
<sequence>MPAWFEAHSLTDTTARQDLQTAGIEESVGYVRRVLEEEREKVGCRPERLVLGGISQGGAIGIWTLLCEGDLGRGPGGFVGSSTWVPFGDNLERILTSSGSGSESTVSSGVVVDGHLGLDNDHDSHTHDHTQIQTATTSTYDPFVRGLLASGHEKQTGYPPGIPVLLGHGVDDAYVDVELGRQAARILSKAGHIVDRREYSGAEQEGHWFQVPDQMDHVYKFLRGFEER</sequence>
<dbReference type="Proteomes" id="UP001498476">
    <property type="component" value="Unassembled WGS sequence"/>
</dbReference>
<evidence type="ECO:0000313" key="3">
    <source>
        <dbReference type="EMBL" id="KAK7402915.1"/>
    </source>
</evidence>
<reference evidence="3 4" key="1">
    <citation type="journal article" date="2025" name="Microbiol. Resour. Announc.">
        <title>Draft genome sequences for Neonectria magnoliae and Neonectria punicea, canker pathogens of Liriodendron tulipifera and Acer saccharum in West Virginia.</title>
        <authorList>
            <person name="Petronek H.M."/>
            <person name="Kasson M.T."/>
            <person name="Metheny A.M."/>
            <person name="Stauder C.M."/>
            <person name="Lovett B."/>
            <person name="Lynch S.C."/>
            <person name="Garnas J.R."/>
            <person name="Kasson L.R."/>
            <person name="Stajich J.E."/>
        </authorList>
    </citation>
    <scope>NUCLEOTIDE SEQUENCE [LARGE SCALE GENOMIC DNA]</scope>
    <source>
        <strain evidence="3 4">NRRL 64653</strain>
    </source>
</reference>
<dbReference type="PANTHER" id="PTHR10655:SF63">
    <property type="entry name" value="PHOSPHOLIPASE_CARBOXYLESTERASE_THIOESTERASE DOMAIN-CONTAINING PROTEIN"/>
    <property type="match status" value="1"/>
</dbReference>
<evidence type="ECO:0000313" key="4">
    <source>
        <dbReference type="Proteomes" id="UP001498476"/>
    </source>
</evidence>
<proteinExistence type="inferred from homology"/>
<dbReference type="SUPFAM" id="SSF53474">
    <property type="entry name" value="alpha/beta-Hydrolases"/>
    <property type="match status" value="1"/>
</dbReference>
<feature type="domain" description="Phospholipase/carboxylesterase/thioesterase" evidence="2">
    <location>
        <begin position="1"/>
        <end position="90"/>
    </location>
</feature>
<protein>
    <recommendedName>
        <fullName evidence="2">Phospholipase/carboxylesterase/thioesterase domain-containing protein</fullName>
    </recommendedName>
</protein>
<evidence type="ECO:0000256" key="1">
    <source>
        <dbReference type="ARBA" id="ARBA00006499"/>
    </source>
</evidence>